<sequence length="511" mass="59090">MTYYKLFHLEFISCLIFVNFVVCATEYITNNTITVAEGTDVYMHLDLYFTRKPTTCWLCGPDDKAYTQFEPNTKYMGYCGFLVRDIDISQTGKWSIMNGGIIRSFQIHVRESPVTVSVNGARLSTTEKRLKIETANKMYFATYYYREGDKVDVVCISLAVNNIVKKHYVHLKYSYAEALHYVYKTFSSYTRTGFRTTLQAAHNNSFMSCKCAHLESYTTYKTVQITFLLHSALDAKPKTANIRNKEATGLTNIIKIQFGSSSNWEDTIPLQLNLPENKQLFQMYALGKKQIIYYEYEEDERLTANCSTSSEIMHIYHYYLNFNREASYSTPYVTLDKRLSPADNNTIVRCYLLQTIKGAFQPKIIRKISLFLRMSSPRKVTKIMTEASEKKEFKMWIIYLAVGVVICFLICSSILIYKMKKRKCNEQGKTANCSNRDSRGSTLRKVTSSNYEVHYSVPNHQRVNLSDYENINYDPKTDLTYAVLDLSTPDEPSNKLDTERVIYAEINHNVG</sequence>
<evidence type="ECO:0000313" key="3">
    <source>
        <dbReference type="Proteomes" id="UP000494256"/>
    </source>
</evidence>
<proteinExistence type="predicted"/>
<dbReference type="AlphaFoldDB" id="A0A8S0Z192"/>
<name>A0A8S0Z192_ARCPL</name>
<accession>A0A8S0Z192</accession>
<feature type="transmembrane region" description="Helical" evidence="1">
    <location>
        <begin position="396"/>
        <end position="417"/>
    </location>
</feature>
<keyword evidence="1" id="KW-0472">Membrane</keyword>
<dbReference type="Proteomes" id="UP000494256">
    <property type="component" value="Unassembled WGS sequence"/>
</dbReference>
<dbReference type="EMBL" id="CADEBD010000226">
    <property type="protein sequence ID" value="CAB3225914.1"/>
    <property type="molecule type" value="Genomic_DNA"/>
</dbReference>
<keyword evidence="1" id="KW-0812">Transmembrane</keyword>
<keyword evidence="1" id="KW-1133">Transmembrane helix</keyword>
<evidence type="ECO:0000256" key="1">
    <source>
        <dbReference type="SAM" id="Phobius"/>
    </source>
</evidence>
<comment type="caution">
    <text evidence="2">The sequence shown here is derived from an EMBL/GenBank/DDBJ whole genome shotgun (WGS) entry which is preliminary data.</text>
</comment>
<reference evidence="2 3" key="1">
    <citation type="submission" date="2020-04" db="EMBL/GenBank/DDBJ databases">
        <authorList>
            <person name="Wallbank WR R."/>
            <person name="Pardo Diaz C."/>
            <person name="Kozak K."/>
            <person name="Martin S."/>
            <person name="Jiggins C."/>
            <person name="Moest M."/>
            <person name="Warren A I."/>
            <person name="Byers J.R.P. K."/>
            <person name="Montejo-Kovacevich G."/>
            <person name="Yen C E."/>
        </authorList>
    </citation>
    <scope>NUCLEOTIDE SEQUENCE [LARGE SCALE GENOMIC DNA]</scope>
</reference>
<protein>
    <submittedName>
        <fullName evidence="2">Uncharacterized protein</fullName>
    </submittedName>
</protein>
<evidence type="ECO:0000313" key="2">
    <source>
        <dbReference type="EMBL" id="CAB3225914.1"/>
    </source>
</evidence>
<dbReference type="OrthoDB" id="6624851at2759"/>
<organism evidence="2 3">
    <name type="scientific">Arctia plantaginis</name>
    <name type="common">Wood tiger moth</name>
    <name type="synonym">Phalaena plantaginis</name>
    <dbReference type="NCBI Taxonomy" id="874455"/>
    <lineage>
        <taxon>Eukaryota</taxon>
        <taxon>Metazoa</taxon>
        <taxon>Ecdysozoa</taxon>
        <taxon>Arthropoda</taxon>
        <taxon>Hexapoda</taxon>
        <taxon>Insecta</taxon>
        <taxon>Pterygota</taxon>
        <taxon>Neoptera</taxon>
        <taxon>Endopterygota</taxon>
        <taxon>Lepidoptera</taxon>
        <taxon>Glossata</taxon>
        <taxon>Ditrysia</taxon>
        <taxon>Noctuoidea</taxon>
        <taxon>Erebidae</taxon>
        <taxon>Arctiinae</taxon>
        <taxon>Arctia</taxon>
    </lineage>
</organism>
<gene>
    <name evidence="2" type="ORF">APLA_LOCUS2477</name>
</gene>